<gene>
    <name evidence="2" type="ORF">NITGR_300004</name>
</gene>
<evidence type="ECO:0000313" key="3">
    <source>
        <dbReference type="Proteomes" id="UP000011704"/>
    </source>
</evidence>
<name>M1YZ24_NITG3</name>
<evidence type="ECO:0000256" key="1">
    <source>
        <dbReference type="SAM" id="Phobius"/>
    </source>
</evidence>
<dbReference type="HOGENOM" id="CLU_2718242_0_0_0"/>
<comment type="caution">
    <text evidence="2">The sequence shown here is derived from an EMBL/GenBank/DDBJ whole genome shotgun (WGS) entry which is preliminary data.</text>
</comment>
<proteinExistence type="predicted"/>
<dbReference type="InParanoid" id="M1YZ24"/>
<organism evidence="2 3">
    <name type="scientific">Nitrospina gracilis (strain 3/211)</name>
    <dbReference type="NCBI Taxonomy" id="1266370"/>
    <lineage>
        <taxon>Bacteria</taxon>
        <taxon>Pseudomonadati</taxon>
        <taxon>Nitrospinota/Tectimicrobiota group</taxon>
        <taxon>Nitrospinota</taxon>
        <taxon>Nitrospinia</taxon>
        <taxon>Nitrospinales</taxon>
        <taxon>Nitrospinaceae</taxon>
        <taxon>Nitrospina</taxon>
    </lineage>
</organism>
<sequence length="72" mass="8373">MILPTGVGPFLLMFSPIFFVFWSPIFTRLGESYTSDSNEGLVFFGYHFLLLTLFLLELLNMRLANKNMAYRI</sequence>
<protein>
    <submittedName>
        <fullName evidence="2">Uncharacterized protein</fullName>
    </submittedName>
</protein>
<feature type="transmembrane region" description="Helical" evidence="1">
    <location>
        <begin position="7"/>
        <end position="29"/>
    </location>
</feature>
<dbReference type="Proteomes" id="UP000011704">
    <property type="component" value="Unassembled WGS sequence"/>
</dbReference>
<keyword evidence="1" id="KW-0812">Transmembrane</keyword>
<dbReference type="AlphaFoldDB" id="M1YZ24"/>
<reference evidence="2 3" key="1">
    <citation type="journal article" date="2013" name="Front. Microbiol.">
        <title>The genome of Nitrospina gracilis illuminates the metabolism and evolution of the major marine nitrite oxidizer.</title>
        <authorList>
            <person name="Luecker S."/>
            <person name="Nowka B."/>
            <person name="Rattei T."/>
            <person name="Spieck E."/>
            <person name="and Daims H."/>
        </authorList>
    </citation>
    <scope>NUCLEOTIDE SEQUENCE [LARGE SCALE GENOMIC DNA]</scope>
    <source>
        <strain evidence="2 3">3/211</strain>
    </source>
</reference>
<keyword evidence="1" id="KW-0472">Membrane</keyword>
<keyword evidence="3" id="KW-1185">Reference proteome</keyword>
<dbReference type="EMBL" id="CAQJ01000034">
    <property type="protein sequence ID" value="CCQ90508.1"/>
    <property type="molecule type" value="Genomic_DNA"/>
</dbReference>
<feature type="transmembrane region" description="Helical" evidence="1">
    <location>
        <begin position="41"/>
        <end position="59"/>
    </location>
</feature>
<accession>M1YZ24</accession>
<evidence type="ECO:0000313" key="2">
    <source>
        <dbReference type="EMBL" id="CCQ90508.1"/>
    </source>
</evidence>
<keyword evidence="1" id="KW-1133">Transmembrane helix</keyword>